<dbReference type="Gene3D" id="3.90.180.10">
    <property type="entry name" value="Medium-chain alcohol dehydrogenases, catalytic domain"/>
    <property type="match status" value="1"/>
</dbReference>
<sequence length="358" mass="38271">MISLRLAEFGSALSKEESPDPEPRGSEVLLEVLACGVCHSDLHLREGFYKIGSGEKLYVKDRGVRLPLTPGHEVVGRVKSFGPEAKGVSIGATRLVYPWIGCGVCEECESGLPHLCSSPRSLGIYRDGGYSDRILVPDPKWLLDTKGLEPEFACSYACAGLTAYGALKKALPLKSKDHLVVIGAGGLGLFAAQLLGLLTEAKAIFLDLEDSRLAKIRELGFVAVDSSKVNPSEEVRKISGPNGVASVIDFVNNSATSSLGFSLLKKNGRLISVGLFGGEIRIPAPIISLRNITVRGSYTGSPAELEELLALVSEKKPSPIPVRKRDLEEANPSLDDLAEGKGIGRTVLIPNRNGWKDS</sequence>
<dbReference type="Pfam" id="PF08240">
    <property type="entry name" value="ADH_N"/>
    <property type="match status" value="1"/>
</dbReference>
<keyword evidence="2 4" id="KW-0862">Zinc</keyword>
<dbReference type="SUPFAM" id="SSF51735">
    <property type="entry name" value="NAD(P)-binding Rossmann-fold domains"/>
    <property type="match status" value="1"/>
</dbReference>
<dbReference type="SMART" id="SM00829">
    <property type="entry name" value="PKS_ER"/>
    <property type="match status" value="1"/>
</dbReference>
<evidence type="ECO:0000256" key="3">
    <source>
        <dbReference type="ARBA" id="ARBA00023002"/>
    </source>
</evidence>
<keyword evidence="3" id="KW-0560">Oxidoreductase</keyword>
<comment type="cofactor">
    <cofactor evidence="4">
        <name>Zn(2+)</name>
        <dbReference type="ChEBI" id="CHEBI:29105"/>
    </cofactor>
</comment>
<dbReference type="SUPFAM" id="SSF50129">
    <property type="entry name" value="GroES-like"/>
    <property type="match status" value="1"/>
</dbReference>
<dbReference type="InterPro" id="IPR020843">
    <property type="entry name" value="ER"/>
</dbReference>
<dbReference type="GO" id="GO:0016616">
    <property type="term" value="F:oxidoreductase activity, acting on the CH-OH group of donors, NAD or NADP as acceptor"/>
    <property type="evidence" value="ECO:0007669"/>
    <property type="project" value="UniProtKB-ARBA"/>
</dbReference>
<accession>A0A2M9ZBG3</accession>
<dbReference type="PANTHER" id="PTHR43401:SF4">
    <property type="entry name" value="D-ARABINOSE 1-DEHYDROGENASE (NADP(+))"/>
    <property type="match status" value="1"/>
</dbReference>
<dbReference type="InterPro" id="IPR013149">
    <property type="entry name" value="ADH-like_C"/>
</dbReference>
<dbReference type="InterPro" id="IPR050129">
    <property type="entry name" value="Zn_alcohol_dh"/>
</dbReference>
<dbReference type="Proteomes" id="UP000231912">
    <property type="component" value="Unassembled WGS sequence"/>
</dbReference>
<dbReference type="GO" id="GO:0008270">
    <property type="term" value="F:zinc ion binding"/>
    <property type="evidence" value="ECO:0007669"/>
    <property type="project" value="InterPro"/>
</dbReference>
<evidence type="ECO:0000259" key="5">
    <source>
        <dbReference type="SMART" id="SM00829"/>
    </source>
</evidence>
<dbReference type="Gene3D" id="3.40.50.720">
    <property type="entry name" value="NAD(P)-binding Rossmann-like Domain"/>
    <property type="match status" value="1"/>
</dbReference>
<feature type="domain" description="Enoyl reductase (ER)" evidence="5">
    <location>
        <begin position="10"/>
        <end position="348"/>
    </location>
</feature>
<keyword evidence="1 4" id="KW-0479">Metal-binding</keyword>
<dbReference type="RefSeq" id="WP_100759121.1">
    <property type="nucleotide sequence ID" value="NZ_NPDT01000004.1"/>
</dbReference>
<proteinExistence type="inferred from homology"/>
<dbReference type="AlphaFoldDB" id="A0A2M9ZBG3"/>
<dbReference type="InterPro" id="IPR002328">
    <property type="entry name" value="ADH_Zn_CS"/>
</dbReference>
<comment type="caution">
    <text evidence="6">The sequence shown here is derived from an EMBL/GenBank/DDBJ whole genome shotgun (WGS) entry which is preliminary data.</text>
</comment>
<evidence type="ECO:0000256" key="1">
    <source>
        <dbReference type="ARBA" id="ARBA00022723"/>
    </source>
</evidence>
<protein>
    <submittedName>
        <fullName evidence="6">Alcohol dehydrogenase</fullName>
    </submittedName>
</protein>
<evidence type="ECO:0000313" key="7">
    <source>
        <dbReference type="Proteomes" id="UP000231912"/>
    </source>
</evidence>
<organism evidence="6 7">
    <name type="scientific">Leptospira wolffii</name>
    <dbReference type="NCBI Taxonomy" id="409998"/>
    <lineage>
        <taxon>Bacteria</taxon>
        <taxon>Pseudomonadati</taxon>
        <taxon>Spirochaetota</taxon>
        <taxon>Spirochaetia</taxon>
        <taxon>Leptospirales</taxon>
        <taxon>Leptospiraceae</taxon>
        <taxon>Leptospira</taxon>
    </lineage>
</organism>
<name>A0A2M9ZBG3_9LEPT</name>
<evidence type="ECO:0000256" key="4">
    <source>
        <dbReference type="RuleBase" id="RU361277"/>
    </source>
</evidence>
<dbReference type="PANTHER" id="PTHR43401">
    <property type="entry name" value="L-THREONINE 3-DEHYDROGENASE"/>
    <property type="match status" value="1"/>
</dbReference>
<dbReference type="InterPro" id="IPR013154">
    <property type="entry name" value="ADH-like_N"/>
</dbReference>
<dbReference type="Pfam" id="PF00107">
    <property type="entry name" value="ADH_zinc_N"/>
    <property type="match status" value="1"/>
</dbReference>
<reference evidence="6 7" key="1">
    <citation type="submission" date="2017-07" db="EMBL/GenBank/DDBJ databases">
        <title>Leptospira spp. isolated from tropical soils.</title>
        <authorList>
            <person name="Thibeaux R."/>
            <person name="Iraola G."/>
            <person name="Ferres I."/>
            <person name="Bierque E."/>
            <person name="Girault D."/>
            <person name="Soupe-Gilbert M.-E."/>
            <person name="Picardeau M."/>
            <person name="Goarant C."/>
        </authorList>
    </citation>
    <scope>NUCLEOTIDE SEQUENCE [LARGE SCALE GENOMIC DNA]</scope>
    <source>
        <strain evidence="6 7">FH2-C-A2</strain>
    </source>
</reference>
<dbReference type="InterPro" id="IPR036291">
    <property type="entry name" value="NAD(P)-bd_dom_sf"/>
</dbReference>
<evidence type="ECO:0000256" key="2">
    <source>
        <dbReference type="ARBA" id="ARBA00022833"/>
    </source>
</evidence>
<evidence type="ECO:0000313" key="6">
    <source>
        <dbReference type="EMBL" id="PJZ65677.1"/>
    </source>
</evidence>
<gene>
    <name evidence="6" type="ORF">CH371_12170</name>
</gene>
<dbReference type="InterPro" id="IPR011032">
    <property type="entry name" value="GroES-like_sf"/>
</dbReference>
<dbReference type="CDD" id="cd08240">
    <property type="entry name" value="6_hydroxyhexanoate_dh_like"/>
    <property type="match status" value="1"/>
</dbReference>
<dbReference type="PROSITE" id="PS00059">
    <property type="entry name" value="ADH_ZINC"/>
    <property type="match status" value="1"/>
</dbReference>
<dbReference type="EMBL" id="NPDT01000004">
    <property type="protein sequence ID" value="PJZ65677.1"/>
    <property type="molecule type" value="Genomic_DNA"/>
</dbReference>
<comment type="similarity">
    <text evidence="4">Belongs to the zinc-containing alcohol dehydrogenase family.</text>
</comment>